<organism evidence="1 2">
    <name type="scientific">Streptosporangium lutulentum</name>
    <dbReference type="NCBI Taxonomy" id="1461250"/>
    <lineage>
        <taxon>Bacteria</taxon>
        <taxon>Bacillati</taxon>
        <taxon>Actinomycetota</taxon>
        <taxon>Actinomycetes</taxon>
        <taxon>Streptosporangiales</taxon>
        <taxon>Streptosporangiaceae</taxon>
        <taxon>Streptosporangium</taxon>
    </lineage>
</organism>
<dbReference type="SUPFAM" id="SSF47789">
    <property type="entry name" value="C-terminal domain of RNA polymerase alpha subunit"/>
    <property type="match status" value="1"/>
</dbReference>
<proteinExistence type="predicted"/>
<keyword evidence="2" id="KW-1185">Reference proteome</keyword>
<protein>
    <recommendedName>
        <fullName evidence="3">RNA polymerase alpha subunit C-terminal domain-containing protein</fullName>
    </recommendedName>
</protein>
<dbReference type="RefSeq" id="WP_307557503.1">
    <property type="nucleotide sequence ID" value="NZ_JAUSQU010000001.1"/>
</dbReference>
<accession>A0ABT9Q9E5</accession>
<sequence length="157" mass="17668">MRIDPDRMMTITLTHEIWDHICDRLGDYADQAEDQPMLGDCFDCDRARPGKCPQHQAEAEYGAEVRGYRDQIVAQLGAQNSTVANLVKWADLRMDIGLRKVLPDTHRDVRNPLMLHGDILTIGELAARSDDDLLEIKGFGKAKLARLKSFLHGLAQS</sequence>
<evidence type="ECO:0000313" key="2">
    <source>
        <dbReference type="Proteomes" id="UP001225356"/>
    </source>
</evidence>
<name>A0ABT9Q9E5_9ACTN</name>
<evidence type="ECO:0008006" key="3">
    <source>
        <dbReference type="Google" id="ProtNLM"/>
    </source>
</evidence>
<gene>
    <name evidence="1" type="ORF">J2853_002555</name>
</gene>
<comment type="caution">
    <text evidence="1">The sequence shown here is derived from an EMBL/GenBank/DDBJ whole genome shotgun (WGS) entry which is preliminary data.</text>
</comment>
<dbReference type="Gene3D" id="1.10.150.20">
    <property type="entry name" value="5' to 3' exonuclease, C-terminal subdomain"/>
    <property type="match status" value="1"/>
</dbReference>
<evidence type="ECO:0000313" key="1">
    <source>
        <dbReference type="EMBL" id="MDP9843344.1"/>
    </source>
</evidence>
<dbReference type="EMBL" id="JAUSQU010000001">
    <property type="protein sequence ID" value="MDP9843344.1"/>
    <property type="molecule type" value="Genomic_DNA"/>
</dbReference>
<reference evidence="1 2" key="1">
    <citation type="submission" date="2023-07" db="EMBL/GenBank/DDBJ databases">
        <title>Sequencing the genomes of 1000 actinobacteria strains.</title>
        <authorList>
            <person name="Klenk H.-P."/>
        </authorList>
    </citation>
    <scope>NUCLEOTIDE SEQUENCE [LARGE SCALE GENOMIC DNA]</scope>
    <source>
        <strain evidence="1 2">DSM 46740</strain>
    </source>
</reference>
<dbReference type="Proteomes" id="UP001225356">
    <property type="component" value="Unassembled WGS sequence"/>
</dbReference>